<feature type="compositionally biased region" description="Polar residues" evidence="1">
    <location>
        <begin position="171"/>
        <end position="192"/>
    </location>
</feature>
<feature type="region of interest" description="Disordered" evidence="1">
    <location>
        <begin position="332"/>
        <end position="359"/>
    </location>
</feature>
<dbReference type="VEuPathDB" id="FungiDB:MELLADRAFT_72155"/>
<feature type="compositionally biased region" description="Basic and acidic residues" evidence="1">
    <location>
        <begin position="197"/>
        <end position="212"/>
    </location>
</feature>
<dbReference type="OrthoDB" id="2503534at2759"/>
<proteinExistence type="predicted"/>
<sequence>MPEPPKITTSLAERIAKLNANVINEKSNSSSSTSGLPGEIKSKISKYEATGQHEAPLVPKGSFGLGAPLVASSRGLDRMRIASLGVSGGQAPVSLVPSRSSVQRSQSGQHYRHTSGASDVSNSPPNSGRPSQRHGSGDSVTLLKNLSLAPAPPLTPSAMSVNSARAELGSERNSPLPTPVQISQINLPTTASEPDDETRAKTTKEELAKFEAEVTDPIARPITVDNATTSSSADGAPIEPPALTSESISRSSSQTSSNLSGGEKPEEDGTDSHEAYDGILDAYPVNSSVEGSMNGDEEADMPMVKCADCGVPLSLMMLSDHVCETSPVTTIKPENTRPVPSDVPIDAHETNSNTSEFEIHPILVEPLSESEMDDLPEGIDNADEFEVEQTTDKERIPPINTNNKSTNILPAQPSPTPSLNASTRHSWDDDEDEEQGGTGFATIVRRSRG</sequence>
<dbReference type="InParanoid" id="F4RQA9"/>
<feature type="region of interest" description="Disordered" evidence="1">
    <location>
        <begin position="87"/>
        <end position="279"/>
    </location>
</feature>
<evidence type="ECO:0000313" key="3">
    <source>
        <dbReference type="Proteomes" id="UP000001072"/>
    </source>
</evidence>
<feature type="compositionally biased region" description="Polar residues" evidence="1">
    <location>
        <begin position="115"/>
        <end position="144"/>
    </location>
</feature>
<feature type="compositionally biased region" description="Acidic residues" evidence="1">
    <location>
        <begin position="371"/>
        <end position="389"/>
    </location>
</feature>
<dbReference type="EMBL" id="GL883113">
    <property type="protein sequence ID" value="EGG05373.1"/>
    <property type="molecule type" value="Genomic_DNA"/>
</dbReference>
<reference evidence="3" key="1">
    <citation type="journal article" date="2011" name="Proc. Natl. Acad. Sci. U.S.A.">
        <title>Obligate biotrophy features unraveled by the genomic analysis of rust fungi.</title>
        <authorList>
            <person name="Duplessis S."/>
            <person name="Cuomo C.A."/>
            <person name="Lin Y.-C."/>
            <person name="Aerts A."/>
            <person name="Tisserant E."/>
            <person name="Veneault-Fourrey C."/>
            <person name="Joly D.L."/>
            <person name="Hacquard S."/>
            <person name="Amselem J."/>
            <person name="Cantarel B.L."/>
            <person name="Chiu R."/>
            <person name="Coutinho P.M."/>
            <person name="Feau N."/>
            <person name="Field M."/>
            <person name="Frey P."/>
            <person name="Gelhaye E."/>
            <person name="Goldberg J."/>
            <person name="Grabherr M.G."/>
            <person name="Kodira C.D."/>
            <person name="Kohler A."/>
            <person name="Kuees U."/>
            <person name="Lindquist E.A."/>
            <person name="Lucas S.M."/>
            <person name="Mago R."/>
            <person name="Mauceli E."/>
            <person name="Morin E."/>
            <person name="Murat C."/>
            <person name="Pangilinan J.L."/>
            <person name="Park R."/>
            <person name="Pearson M."/>
            <person name="Quesneville H."/>
            <person name="Rouhier N."/>
            <person name="Sakthikumar S."/>
            <person name="Salamov A.A."/>
            <person name="Schmutz J."/>
            <person name="Selles B."/>
            <person name="Shapiro H."/>
            <person name="Tanguay P."/>
            <person name="Tuskan G.A."/>
            <person name="Henrissat B."/>
            <person name="Van de Peer Y."/>
            <person name="Rouze P."/>
            <person name="Ellis J.G."/>
            <person name="Dodds P.N."/>
            <person name="Schein J.E."/>
            <person name="Zhong S."/>
            <person name="Hamelin R.C."/>
            <person name="Grigoriev I.V."/>
            <person name="Szabo L.J."/>
            <person name="Martin F."/>
        </authorList>
    </citation>
    <scope>NUCLEOTIDE SEQUENCE [LARGE SCALE GENOMIC DNA]</scope>
    <source>
        <strain evidence="3">98AG31 / pathotype 3-4-7</strain>
    </source>
</reference>
<keyword evidence="3" id="KW-1185">Reference proteome</keyword>
<feature type="compositionally biased region" description="Low complexity" evidence="1">
    <location>
        <begin position="245"/>
        <end position="260"/>
    </location>
</feature>
<evidence type="ECO:0000256" key="1">
    <source>
        <dbReference type="SAM" id="MobiDB-lite"/>
    </source>
</evidence>
<feature type="compositionally biased region" description="Low complexity" evidence="1">
    <location>
        <begin position="92"/>
        <end position="107"/>
    </location>
</feature>
<organism evidence="3">
    <name type="scientific">Melampsora larici-populina (strain 98AG31 / pathotype 3-4-7)</name>
    <name type="common">Poplar leaf rust fungus</name>
    <dbReference type="NCBI Taxonomy" id="747676"/>
    <lineage>
        <taxon>Eukaryota</taxon>
        <taxon>Fungi</taxon>
        <taxon>Dikarya</taxon>
        <taxon>Basidiomycota</taxon>
        <taxon>Pucciniomycotina</taxon>
        <taxon>Pucciniomycetes</taxon>
        <taxon>Pucciniales</taxon>
        <taxon>Melampsoraceae</taxon>
        <taxon>Melampsora</taxon>
    </lineage>
</organism>
<gene>
    <name evidence="2" type="ORF">MELLADRAFT_72155</name>
</gene>
<dbReference type="GeneID" id="18932025"/>
<evidence type="ECO:0000313" key="2">
    <source>
        <dbReference type="EMBL" id="EGG05373.1"/>
    </source>
</evidence>
<accession>F4RQA9</accession>
<dbReference type="RefSeq" id="XP_007411295.1">
    <property type="nucleotide sequence ID" value="XM_007411233.1"/>
</dbReference>
<feature type="region of interest" description="Disordered" evidence="1">
    <location>
        <begin position="371"/>
        <end position="449"/>
    </location>
</feature>
<feature type="compositionally biased region" description="Polar residues" evidence="1">
    <location>
        <begin position="399"/>
        <end position="409"/>
    </location>
</feature>
<dbReference type="Proteomes" id="UP000001072">
    <property type="component" value="Unassembled WGS sequence"/>
</dbReference>
<name>F4RQA9_MELLP</name>
<dbReference type="HOGENOM" id="CLU_636369_0_0_1"/>
<protein>
    <submittedName>
        <fullName evidence="2">Uncharacterized protein</fullName>
    </submittedName>
</protein>
<dbReference type="AlphaFoldDB" id="F4RQA9"/>
<dbReference type="KEGG" id="mlr:MELLADRAFT_72155"/>